<dbReference type="SUPFAM" id="SSF81296">
    <property type="entry name" value="E set domains"/>
    <property type="match status" value="1"/>
</dbReference>
<dbReference type="Proteomes" id="UP000054549">
    <property type="component" value="Unassembled WGS sequence"/>
</dbReference>
<dbReference type="InterPro" id="IPR011022">
    <property type="entry name" value="Arrestin_C-like"/>
</dbReference>
<feature type="region of interest" description="Disordered" evidence="1">
    <location>
        <begin position="749"/>
        <end position="778"/>
    </location>
</feature>
<feature type="compositionally biased region" description="Low complexity" evidence="1">
    <location>
        <begin position="625"/>
        <end position="638"/>
    </location>
</feature>
<dbReference type="GO" id="GO:0005886">
    <property type="term" value="C:plasma membrane"/>
    <property type="evidence" value="ECO:0007669"/>
    <property type="project" value="TreeGrafter"/>
</dbReference>
<dbReference type="Pfam" id="PF02752">
    <property type="entry name" value="Arrestin_C"/>
    <property type="match status" value="1"/>
</dbReference>
<dbReference type="InParanoid" id="A0A0C2WX73"/>
<dbReference type="AlphaFoldDB" id="A0A0C2WX73"/>
<feature type="region of interest" description="Disordered" evidence="1">
    <location>
        <begin position="521"/>
        <end position="577"/>
    </location>
</feature>
<organism evidence="3 4">
    <name type="scientific">Amanita muscaria (strain Koide BX008)</name>
    <dbReference type="NCBI Taxonomy" id="946122"/>
    <lineage>
        <taxon>Eukaryota</taxon>
        <taxon>Fungi</taxon>
        <taxon>Dikarya</taxon>
        <taxon>Basidiomycota</taxon>
        <taxon>Agaricomycotina</taxon>
        <taxon>Agaricomycetes</taxon>
        <taxon>Agaricomycetidae</taxon>
        <taxon>Agaricales</taxon>
        <taxon>Pluteineae</taxon>
        <taxon>Amanitaceae</taxon>
        <taxon>Amanita</taxon>
    </lineage>
</organism>
<feature type="region of interest" description="Disordered" evidence="1">
    <location>
        <begin position="293"/>
        <end position="331"/>
    </location>
</feature>
<dbReference type="EMBL" id="KN818236">
    <property type="protein sequence ID" value="KIL66402.1"/>
    <property type="molecule type" value="Genomic_DNA"/>
</dbReference>
<dbReference type="GO" id="GO:0070086">
    <property type="term" value="P:ubiquitin-dependent endocytosis"/>
    <property type="evidence" value="ECO:0007669"/>
    <property type="project" value="TreeGrafter"/>
</dbReference>
<feature type="compositionally biased region" description="Polar residues" evidence="1">
    <location>
        <begin position="531"/>
        <end position="548"/>
    </location>
</feature>
<keyword evidence="4" id="KW-1185">Reference proteome</keyword>
<dbReference type="PANTHER" id="PTHR11188:SF17">
    <property type="entry name" value="FI21816P1"/>
    <property type="match status" value="1"/>
</dbReference>
<dbReference type="FunCoup" id="A0A0C2WX73">
    <property type="interactions" value="88"/>
</dbReference>
<feature type="compositionally biased region" description="Basic and acidic residues" evidence="1">
    <location>
        <begin position="521"/>
        <end position="530"/>
    </location>
</feature>
<feature type="compositionally biased region" description="Low complexity" evidence="1">
    <location>
        <begin position="293"/>
        <end position="314"/>
    </location>
</feature>
<evidence type="ECO:0000256" key="1">
    <source>
        <dbReference type="SAM" id="MobiDB-lite"/>
    </source>
</evidence>
<evidence type="ECO:0000313" key="3">
    <source>
        <dbReference type="EMBL" id="KIL66402.1"/>
    </source>
</evidence>
<dbReference type="Pfam" id="PF00339">
    <property type="entry name" value="Arrestin_N"/>
    <property type="match status" value="1"/>
</dbReference>
<feature type="region of interest" description="Disordered" evidence="1">
    <location>
        <begin position="605"/>
        <end position="670"/>
    </location>
</feature>
<dbReference type="InterPro" id="IPR014756">
    <property type="entry name" value="Ig_E-set"/>
</dbReference>
<sequence length="794" mass="86748">MSTRPSSPVPRERPPFIARGETVSLIYPNGWTSSAYQPLHDGREDTLKDKSPHLDVTLDSNCVFLKGTGVNVEPAFLTGHVVLTLTEPTSLKEITLQFRGKARLPVLATESIMNNAGVVSYVVCDHDWSFLKGDKKHSHTLKAGHHTFPFQLRIDGSLPSSISTHDDSAGVTYRLRAQATRPGFSSNLHVNVPVHIIRSFGSDALEYQQTLEIENTWPEKIMYSIMLPHKAWASGDTVTALAKISPLNKGISVLSIGMTLYESTSVYARSRSQDHTRPLVAVKHSIINGKAVSPDCDSSAASSSSRNSNWPRYSNQADGGHPTDDDPVRENNDVVTSVTIPIPSYAVPSHGVEPILVSHRIRWIIRMSNPDGHTSELRCSLPIHILDGRLLQEATRRTAVSRRLLIGGPELEEEVELPSYPSHVRDLIADLGPTDIGPLGASNASASISPTPPLTPDNSLPIQAFSRLPSGYSTPLESNPFSYLPHVPESGDSMPLEWINSELLSRQPYRSRRRPVFQMLDEHTDSDHSRPTSQPASTYPSRPTSRSASPDPICATNNSSNTYQHQHRNDPHNQSHRNLHGFLKATMKPFTSITHSNWLLKTGSHGNVNDLPDQHAVQHGRGRYSHQPSQSSHSPHSPEMIPASCPPPRPLPHRISQPSQVSHLHPRLGGTGPMTSFTTEPTLGLFLPRALTEVPNYDAASRTGFMAGVPPLTSLQGLPSYEEAAMSSSSSSPSADVPSSLSLDTVGVNSRWSEDPVDPPRPGFAFGPGQRTRSEPNLVTRMAGLGWGLSTRQS</sequence>
<evidence type="ECO:0000259" key="2">
    <source>
        <dbReference type="SMART" id="SM01017"/>
    </source>
</evidence>
<feature type="compositionally biased region" description="Low complexity" evidence="1">
    <location>
        <begin position="727"/>
        <end position="742"/>
    </location>
</feature>
<feature type="region of interest" description="Disordered" evidence="1">
    <location>
        <begin position="723"/>
        <end position="742"/>
    </location>
</feature>
<protein>
    <recommendedName>
        <fullName evidence="2">Arrestin C-terminal-like domain-containing protein</fullName>
    </recommendedName>
</protein>
<evidence type="ECO:0000313" key="4">
    <source>
        <dbReference type="Proteomes" id="UP000054549"/>
    </source>
</evidence>
<dbReference type="GO" id="GO:0030674">
    <property type="term" value="F:protein-macromolecule adaptor activity"/>
    <property type="evidence" value="ECO:0007669"/>
    <property type="project" value="TreeGrafter"/>
</dbReference>
<dbReference type="GO" id="GO:0031625">
    <property type="term" value="F:ubiquitin protein ligase binding"/>
    <property type="evidence" value="ECO:0007669"/>
    <property type="project" value="TreeGrafter"/>
</dbReference>
<dbReference type="STRING" id="946122.A0A0C2WX73"/>
<proteinExistence type="predicted"/>
<accession>A0A0C2WX73</accession>
<gene>
    <name evidence="3" type="ORF">M378DRAFT_75223</name>
</gene>
<feature type="compositionally biased region" description="Basic and acidic residues" evidence="1">
    <location>
        <begin position="321"/>
        <end position="331"/>
    </location>
</feature>
<feature type="compositionally biased region" description="Polar residues" evidence="1">
    <location>
        <begin position="555"/>
        <end position="564"/>
    </location>
</feature>
<name>A0A0C2WX73_AMAMK</name>
<dbReference type="PANTHER" id="PTHR11188">
    <property type="entry name" value="ARRESTIN DOMAIN CONTAINING PROTEIN"/>
    <property type="match status" value="1"/>
</dbReference>
<feature type="domain" description="Arrestin C-terminal-like" evidence="2">
    <location>
        <begin position="217"/>
        <end position="390"/>
    </location>
</feature>
<dbReference type="InterPro" id="IPR050357">
    <property type="entry name" value="Arrestin_domain-protein"/>
</dbReference>
<dbReference type="Gene3D" id="2.60.40.640">
    <property type="match status" value="1"/>
</dbReference>
<dbReference type="HOGENOM" id="CLU_012356_0_0_1"/>
<dbReference type="InterPro" id="IPR011021">
    <property type="entry name" value="Arrestin-like_N"/>
</dbReference>
<dbReference type="SMART" id="SM01017">
    <property type="entry name" value="Arrestin_C"/>
    <property type="match status" value="1"/>
</dbReference>
<reference evidence="3 4" key="1">
    <citation type="submission" date="2014-04" db="EMBL/GenBank/DDBJ databases">
        <title>Evolutionary Origins and Diversification of the Mycorrhizal Mutualists.</title>
        <authorList>
            <consortium name="DOE Joint Genome Institute"/>
            <consortium name="Mycorrhizal Genomics Consortium"/>
            <person name="Kohler A."/>
            <person name="Kuo A."/>
            <person name="Nagy L.G."/>
            <person name="Floudas D."/>
            <person name="Copeland A."/>
            <person name="Barry K.W."/>
            <person name="Cichocki N."/>
            <person name="Veneault-Fourrey C."/>
            <person name="LaButti K."/>
            <person name="Lindquist E.A."/>
            <person name="Lipzen A."/>
            <person name="Lundell T."/>
            <person name="Morin E."/>
            <person name="Murat C."/>
            <person name="Riley R."/>
            <person name="Ohm R."/>
            <person name="Sun H."/>
            <person name="Tunlid A."/>
            <person name="Henrissat B."/>
            <person name="Grigoriev I.V."/>
            <person name="Hibbett D.S."/>
            <person name="Martin F."/>
        </authorList>
    </citation>
    <scope>NUCLEOTIDE SEQUENCE [LARGE SCALE GENOMIC DNA]</scope>
    <source>
        <strain evidence="3 4">Koide BX008</strain>
    </source>
</reference>
<dbReference type="InterPro" id="IPR014752">
    <property type="entry name" value="Arrestin-like_C"/>
</dbReference>
<dbReference type="OrthoDB" id="2333384at2759"/>
<dbReference type="GO" id="GO:0005829">
    <property type="term" value="C:cytosol"/>
    <property type="evidence" value="ECO:0007669"/>
    <property type="project" value="TreeGrafter"/>
</dbReference>